<reference evidence="1 2" key="1">
    <citation type="submission" date="2018-03" db="EMBL/GenBank/DDBJ databases">
        <title>Arenimonas caeni sp. nov., isolated from activated sludge.</title>
        <authorList>
            <person name="Liu H."/>
        </authorList>
    </citation>
    <scope>NUCLEOTIDE SEQUENCE [LARGE SCALE GENOMIC DNA]</scope>
    <source>
        <strain evidence="2">z29</strain>
    </source>
</reference>
<sequence>MYKFVTVSGSCGSAYDIGHCERTTNDMQSKGFELVQVYQTSTAGCCGPNSTLVMVFRHGGG</sequence>
<gene>
    <name evidence="1" type="ORF">C6N40_01685</name>
</gene>
<evidence type="ECO:0000313" key="1">
    <source>
        <dbReference type="EMBL" id="PRH83387.1"/>
    </source>
</evidence>
<protein>
    <submittedName>
        <fullName evidence="1">Uncharacterized protein</fullName>
    </submittedName>
</protein>
<accession>A0A2P6MBM5</accession>
<dbReference type="Proteomes" id="UP000241736">
    <property type="component" value="Unassembled WGS sequence"/>
</dbReference>
<dbReference type="AlphaFoldDB" id="A0A2P6MBM5"/>
<evidence type="ECO:0000313" key="2">
    <source>
        <dbReference type="Proteomes" id="UP000241736"/>
    </source>
</evidence>
<organism evidence="1 2">
    <name type="scientific">Arenimonas caeni</name>
    <dbReference type="NCBI Taxonomy" id="2058085"/>
    <lineage>
        <taxon>Bacteria</taxon>
        <taxon>Pseudomonadati</taxon>
        <taxon>Pseudomonadota</taxon>
        <taxon>Gammaproteobacteria</taxon>
        <taxon>Lysobacterales</taxon>
        <taxon>Lysobacteraceae</taxon>
        <taxon>Arenimonas</taxon>
    </lineage>
</organism>
<proteinExistence type="predicted"/>
<dbReference type="EMBL" id="PVLF01000002">
    <property type="protein sequence ID" value="PRH83387.1"/>
    <property type="molecule type" value="Genomic_DNA"/>
</dbReference>
<dbReference type="RefSeq" id="WP_106989266.1">
    <property type="nucleotide sequence ID" value="NZ_KZ679084.1"/>
</dbReference>
<name>A0A2P6MBM5_9GAMM</name>
<comment type="caution">
    <text evidence="1">The sequence shown here is derived from an EMBL/GenBank/DDBJ whole genome shotgun (WGS) entry which is preliminary data.</text>
</comment>
<keyword evidence="2" id="KW-1185">Reference proteome</keyword>